<accession>A0A921NJ21</accession>
<proteinExistence type="predicted"/>
<sequence>MTSLAAKPAISLSRIAIYAVLILAVLLYLVPLVVM</sequence>
<keyword evidence="1" id="KW-0472">Membrane</keyword>
<dbReference type="AlphaFoldDB" id="A0A921NJ21"/>
<name>A0A921NJ21_9PSED</name>
<protein>
    <submittedName>
        <fullName evidence="2">Carbohydrate ABC transporter permease</fullName>
    </submittedName>
</protein>
<dbReference type="Proteomes" id="UP000752172">
    <property type="component" value="Unassembled WGS sequence"/>
</dbReference>
<feature type="transmembrane region" description="Helical" evidence="1">
    <location>
        <begin position="15"/>
        <end position="34"/>
    </location>
</feature>
<keyword evidence="1" id="KW-0812">Transmembrane</keyword>
<evidence type="ECO:0000313" key="2">
    <source>
        <dbReference type="EMBL" id="HJH19420.1"/>
    </source>
</evidence>
<organism evidence="2 3">
    <name type="scientific">Pseudomonas lactis</name>
    <dbReference type="NCBI Taxonomy" id="1615674"/>
    <lineage>
        <taxon>Bacteria</taxon>
        <taxon>Pseudomonadati</taxon>
        <taxon>Pseudomonadota</taxon>
        <taxon>Gammaproteobacteria</taxon>
        <taxon>Pseudomonadales</taxon>
        <taxon>Pseudomonadaceae</taxon>
        <taxon>Pseudomonas</taxon>
    </lineage>
</organism>
<feature type="non-terminal residue" evidence="2">
    <location>
        <position position="35"/>
    </location>
</feature>
<evidence type="ECO:0000256" key="1">
    <source>
        <dbReference type="SAM" id="Phobius"/>
    </source>
</evidence>
<reference evidence="2" key="2">
    <citation type="submission" date="2021-09" db="EMBL/GenBank/DDBJ databases">
        <authorList>
            <person name="Gilroy R."/>
        </authorList>
    </citation>
    <scope>NUCLEOTIDE SEQUENCE</scope>
    <source>
        <strain evidence="2">ChiSjej2B20-17149</strain>
    </source>
</reference>
<comment type="caution">
    <text evidence="2">The sequence shown here is derived from an EMBL/GenBank/DDBJ whole genome shotgun (WGS) entry which is preliminary data.</text>
</comment>
<reference evidence="2" key="1">
    <citation type="journal article" date="2021" name="PeerJ">
        <title>Extensive microbial diversity within the chicken gut microbiome revealed by metagenomics and culture.</title>
        <authorList>
            <person name="Gilroy R."/>
            <person name="Ravi A."/>
            <person name="Getino M."/>
            <person name="Pursley I."/>
            <person name="Horton D.L."/>
            <person name="Alikhan N.F."/>
            <person name="Baker D."/>
            <person name="Gharbi K."/>
            <person name="Hall N."/>
            <person name="Watson M."/>
            <person name="Adriaenssens E.M."/>
            <person name="Foster-Nyarko E."/>
            <person name="Jarju S."/>
            <person name="Secka A."/>
            <person name="Antonio M."/>
            <person name="Oren A."/>
            <person name="Chaudhuri R.R."/>
            <person name="La Ragione R."/>
            <person name="Hildebrand F."/>
            <person name="Pallen M.J."/>
        </authorList>
    </citation>
    <scope>NUCLEOTIDE SEQUENCE</scope>
    <source>
        <strain evidence="2">ChiSjej2B20-17149</strain>
    </source>
</reference>
<dbReference type="EMBL" id="DYTS01000217">
    <property type="protein sequence ID" value="HJH19420.1"/>
    <property type="molecule type" value="Genomic_DNA"/>
</dbReference>
<keyword evidence="1" id="KW-1133">Transmembrane helix</keyword>
<gene>
    <name evidence="2" type="ORF">K8W20_11980</name>
</gene>
<evidence type="ECO:0000313" key="3">
    <source>
        <dbReference type="Proteomes" id="UP000752172"/>
    </source>
</evidence>